<comment type="caution">
    <text evidence="13">The sequence shown here is derived from an EMBL/GenBank/DDBJ whole genome shotgun (WGS) entry which is preliminary data.</text>
</comment>
<comment type="subcellular location">
    <subcellularLocation>
        <location evidence="1">Nucleus</location>
    </subcellularLocation>
</comment>
<evidence type="ECO:0000256" key="9">
    <source>
        <dbReference type="ARBA" id="ARBA00023242"/>
    </source>
</evidence>
<keyword evidence="8" id="KW-0804">Transcription</keyword>
<dbReference type="InterPro" id="IPR013087">
    <property type="entry name" value="Znf_C2H2_type"/>
</dbReference>
<evidence type="ECO:0000256" key="6">
    <source>
        <dbReference type="ARBA" id="ARBA00023015"/>
    </source>
</evidence>
<dbReference type="GO" id="GO:0006357">
    <property type="term" value="P:regulation of transcription by RNA polymerase II"/>
    <property type="evidence" value="ECO:0007669"/>
    <property type="project" value="TreeGrafter"/>
</dbReference>
<dbReference type="SMART" id="SM00355">
    <property type="entry name" value="ZnF_C2H2"/>
    <property type="match status" value="10"/>
</dbReference>
<gene>
    <name evidence="13" type="ORF">KUF71_021741</name>
</gene>
<evidence type="ECO:0000256" key="10">
    <source>
        <dbReference type="PROSITE-ProRule" id="PRU00042"/>
    </source>
</evidence>
<evidence type="ECO:0000256" key="3">
    <source>
        <dbReference type="ARBA" id="ARBA00022737"/>
    </source>
</evidence>
<dbReference type="InterPro" id="IPR050589">
    <property type="entry name" value="Ikaros_C2H2-ZF"/>
</dbReference>
<feature type="domain" description="C2H2-type" evidence="12">
    <location>
        <begin position="421"/>
        <end position="448"/>
    </location>
</feature>
<feature type="compositionally biased region" description="Polar residues" evidence="11">
    <location>
        <begin position="8"/>
        <end position="20"/>
    </location>
</feature>
<dbReference type="PROSITE" id="PS50157">
    <property type="entry name" value="ZINC_FINGER_C2H2_2"/>
    <property type="match status" value="6"/>
</dbReference>
<dbReference type="Proteomes" id="UP001219518">
    <property type="component" value="Unassembled WGS sequence"/>
</dbReference>
<protein>
    <submittedName>
        <fullName evidence="13">Zinc finger protein 64</fullName>
    </submittedName>
</protein>
<reference evidence="13" key="1">
    <citation type="submission" date="2021-07" db="EMBL/GenBank/DDBJ databases">
        <authorList>
            <person name="Catto M.A."/>
            <person name="Jacobson A."/>
            <person name="Kennedy G."/>
            <person name="Labadie P."/>
            <person name="Hunt B.G."/>
            <person name="Srinivasan R."/>
        </authorList>
    </citation>
    <scope>NUCLEOTIDE SEQUENCE</scope>
    <source>
        <strain evidence="13">PL_HMW_Pooled</strain>
        <tissue evidence="13">Head</tissue>
    </source>
</reference>
<sequence>MIIIPTASGLSSRLQPSSDQNLDEQSEDDIHICGSCKKQFNDIFLFMRHKSENNCRSKHSKKSSDADASSTCTVGESEIFPSIGGSSLRSTRPETKYTRVALVNTEAFTIQKEDVFKKSPTPAEAEEPNVGTHPPHLLLADLASQRLDLLNQDENSADKAGESDITLEDDWDSSWSAAKVLGTFSVSNSLRRLQNQNLSSVKENSDHAKTITAGEENVPEQSEHQVINQDRLQSCEESAVLSISHDKQIDSQIHTVEDCPVQERFIGPHGGLLDVEDVEVATLLANHLTNEPKSFLTYSNLQNQLVIQDNTETLSFENDGEREESIDKPSIIDQGTVDKTSEESNNNALRKNVKSVRKRKLHSCPNDGCNFQGTSVRDLTRHIRKHTGERPFKCTECEKTFTRRDKLSSHLRYHAGVEKTFQCNVCEFACSEQNSLVIHMRRHTDERPYECQICGHKARTKSHLIVHLRKHTGDHPYKCKKCGRAFTTSSDLTRHSRLHTGDKPFACEHCSYAAALKTSLKTHIQQNHSPGVSLTCPKCSTQCQSRKDLRIHIKAHKDDSKHCSKCDFIGSTNTALKKHFNLHTPEKLKQSPLLNGKRGTLKGHQKKKCSSKKQKKPLEVFSDVYSCTYCTESFWREDALEEHIRQHQLDELVGARAPDPVLADSADSRDSNDSTSMDVTCGLAGLAALASYHSASEQTSSEQQPTFLYRYISGSQSSESNDNLRNAEILASLNQGSGALPQYVAIQGEQNTLVDALNCIQYVLPSPLGTLDDNENDNATSLLC</sequence>
<feature type="region of interest" description="Disordered" evidence="11">
    <location>
        <begin position="1"/>
        <end position="26"/>
    </location>
</feature>
<feature type="domain" description="C2H2-type" evidence="12">
    <location>
        <begin position="392"/>
        <end position="419"/>
    </location>
</feature>
<proteinExistence type="predicted"/>
<dbReference type="PANTHER" id="PTHR24404:SF106">
    <property type="entry name" value="C2H2-TYPE DOMAIN-CONTAINING PROTEIN"/>
    <property type="match status" value="1"/>
</dbReference>
<dbReference type="GO" id="GO:0000978">
    <property type="term" value="F:RNA polymerase II cis-regulatory region sequence-specific DNA binding"/>
    <property type="evidence" value="ECO:0007669"/>
    <property type="project" value="TreeGrafter"/>
</dbReference>
<feature type="domain" description="C2H2-type" evidence="12">
    <location>
        <begin position="625"/>
        <end position="652"/>
    </location>
</feature>
<reference evidence="13" key="2">
    <citation type="journal article" date="2023" name="BMC Genomics">
        <title>Pest status, molecular evolution, and epigenetic factors derived from the genome assembly of Frankliniella fusca, a thysanopteran phytovirus vector.</title>
        <authorList>
            <person name="Catto M.A."/>
            <person name="Labadie P.E."/>
            <person name="Jacobson A.L."/>
            <person name="Kennedy G.G."/>
            <person name="Srinivasan R."/>
            <person name="Hunt B.G."/>
        </authorList>
    </citation>
    <scope>NUCLEOTIDE SEQUENCE</scope>
    <source>
        <strain evidence="13">PL_HMW_Pooled</strain>
    </source>
</reference>
<keyword evidence="7" id="KW-0238">DNA-binding</keyword>
<dbReference type="GO" id="GO:0008270">
    <property type="term" value="F:zinc ion binding"/>
    <property type="evidence" value="ECO:0007669"/>
    <property type="project" value="UniProtKB-KW"/>
</dbReference>
<evidence type="ECO:0000256" key="1">
    <source>
        <dbReference type="ARBA" id="ARBA00004123"/>
    </source>
</evidence>
<keyword evidence="5" id="KW-0862">Zinc</keyword>
<evidence type="ECO:0000256" key="2">
    <source>
        <dbReference type="ARBA" id="ARBA00022723"/>
    </source>
</evidence>
<feature type="domain" description="C2H2-type" evidence="12">
    <location>
        <begin position="449"/>
        <end position="476"/>
    </location>
</feature>
<dbReference type="SUPFAM" id="SSF57667">
    <property type="entry name" value="beta-beta-alpha zinc fingers"/>
    <property type="match status" value="4"/>
</dbReference>
<feature type="domain" description="C2H2-type" evidence="12">
    <location>
        <begin position="362"/>
        <end position="391"/>
    </location>
</feature>
<dbReference type="InterPro" id="IPR036236">
    <property type="entry name" value="Znf_C2H2_sf"/>
</dbReference>
<feature type="region of interest" description="Disordered" evidence="11">
    <location>
        <begin position="591"/>
        <end position="612"/>
    </location>
</feature>
<dbReference type="PROSITE" id="PS00028">
    <property type="entry name" value="ZINC_FINGER_C2H2_1"/>
    <property type="match status" value="5"/>
</dbReference>
<dbReference type="GO" id="GO:0005634">
    <property type="term" value="C:nucleus"/>
    <property type="evidence" value="ECO:0007669"/>
    <property type="project" value="UniProtKB-SubCell"/>
</dbReference>
<dbReference type="EMBL" id="JAHWGI010000292">
    <property type="protein sequence ID" value="KAK3912171.1"/>
    <property type="molecule type" value="Genomic_DNA"/>
</dbReference>
<dbReference type="PANTHER" id="PTHR24404">
    <property type="entry name" value="ZINC FINGER PROTEIN"/>
    <property type="match status" value="1"/>
</dbReference>
<dbReference type="FunFam" id="3.30.160.60:FF:000032">
    <property type="entry name" value="Krueppel-like factor 4"/>
    <property type="match status" value="1"/>
</dbReference>
<evidence type="ECO:0000256" key="8">
    <source>
        <dbReference type="ARBA" id="ARBA00023163"/>
    </source>
</evidence>
<feature type="compositionally biased region" description="Basic residues" evidence="11">
    <location>
        <begin position="599"/>
        <end position="612"/>
    </location>
</feature>
<name>A0AAE1L9X5_9NEOP</name>
<dbReference type="FunFam" id="3.30.160.60:FF:000099">
    <property type="entry name" value="Zinc finger protein 79"/>
    <property type="match status" value="1"/>
</dbReference>
<dbReference type="Pfam" id="PF00096">
    <property type="entry name" value="zf-C2H2"/>
    <property type="match status" value="4"/>
</dbReference>
<dbReference type="Gene3D" id="3.30.160.60">
    <property type="entry name" value="Classic Zinc Finger"/>
    <property type="match status" value="7"/>
</dbReference>
<keyword evidence="6" id="KW-0805">Transcription regulation</keyword>
<evidence type="ECO:0000256" key="4">
    <source>
        <dbReference type="ARBA" id="ARBA00022771"/>
    </source>
</evidence>
<dbReference type="GO" id="GO:0003700">
    <property type="term" value="F:DNA-binding transcription factor activity"/>
    <property type="evidence" value="ECO:0007669"/>
    <property type="project" value="TreeGrafter"/>
</dbReference>
<organism evidence="13 14">
    <name type="scientific">Frankliniella fusca</name>
    <dbReference type="NCBI Taxonomy" id="407009"/>
    <lineage>
        <taxon>Eukaryota</taxon>
        <taxon>Metazoa</taxon>
        <taxon>Ecdysozoa</taxon>
        <taxon>Arthropoda</taxon>
        <taxon>Hexapoda</taxon>
        <taxon>Insecta</taxon>
        <taxon>Pterygota</taxon>
        <taxon>Neoptera</taxon>
        <taxon>Paraneoptera</taxon>
        <taxon>Thysanoptera</taxon>
        <taxon>Terebrantia</taxon>
        <taxon>Thripoidea</taxon>
        <taxon>Thripidae</taxon>
        <taxon>Frankliniella</taxon>
    </lineage>
</organism>
<accession>A0AAE1L9X5</accession>
<feature type="domain" description="C2H2-type" evidence="12">
    <location>
        <begin position="477"/>
        <end position="504"/>
    </location>
</feature>
<evidence type="ECO:0000256" key="11">
    <source>
        <dbReference type="SAM" id="MobiDB-lite"/>
    </source>
</evidence>
<evidence type="ECO:0000259" key="12">
    <source>
        <dbReference type="PROSITE" id="PS50157"/>
    </source>
</evidence>
<dbReference type="AlphaFoldDB" id="A0AAE1L9X5"/>
<keyword evidence="3" id="KW-0677">Repeat</keyword>
<evidence type="ECO:0000313" key="13">
    <source>
        <dbReference type="EMBL" id="KAK3912171.1"/>
    </source>
</evidence>
<keyword evidence="9" id="KW-0539">Nucleus</keyword>
<dbReference type="FunFam" id="3.30.160.60:FF:000016">
    <property type="entry name" value="zinc finger protein 37 homolog"/>
    <property type="match status" value="1"/>
</dbReference>
<evidence type="ECO:0000256" key="7">
    <source>
        <dbReference type="ARBA" id="ARBA00023125"/>
    </source>
</evidence>
<keyword evidence="14" id="KW-1185">Reference proteome</keyword>
<evidence type="ECO:0000313" key="14">
    <source>
        <dbReference type="Proteomes" id="UP001219518"/>
    </source>
</evidence>
<evidence type="ECO:0000256" key="5">
    <source>
        <dbReference type="ARBA" id="ARBA00022833"/>
    </source>
</evidence>
<keyword evidence="4 10" id="KW-0863">Zinc-finger</keyword>
<keyword evidence="2" id="KW-0479">Metal-binding</keyword>